<reference evidence="5" key="1">
    <citation type="journal article" date="2014" name="Int. J. Syst. Evol. Microbiol.">
        <title>Complete genome sequence of Corynebacterium casei LMG S-19264T (=DSM 44701T), isolated from a smear-ripened cheese.</title>
        <authorList>
            <consortium name="US DOE Joint Genome Institute (JGI-PGF)"/>
            <person name="Walter F."/>
            <person name="Albersmeier A."/>
            <person name="Kalinowski J."/>
            <person name="Ruckert C."/>
        </authorList>
    </citation>
    <scope>NUCLEOTIDE SEQUENCE</scope>
    <source>
        <strain evidence="5">NBRC 110071</strain>
    </source>
</reference>
<dbReference type="EMBL" id="BSNM01000016">
    <property type="protein sequence ID" value="GLQ32624.1"/>
    <property type="molecule type" value="Genomic_DNA"/>
</dbReference>
<comment type="subcellular location">
    <subcellularLocation>
        <location evidence="4">Cytoplasm</location>
    </subcellularLocation>
</comment>
<dbReference type="PANTHER" id="PTHR33643:SF1">
    <property type="entry name" value="UREASE ACCESSORY PROTEIN D"/>
    <property type="match status" value="1"/>
</dbReference>
<comment type="function">
    <text evidence="4">Required for maturation of urease via the functional incorporation of the urease nickel metallocenter.</text>
</comment>
<dbReference type="GO" id="GO:0005737">
    <property type="term" value="C:cytoplasm"/>
    <property type="evidence" value="ECO:0007669"/>
    <property type="project" value="UniProtKB-SubCell"/>
</dbReference>
<evidence type="ECO:0000256" key="3">
    <source>
        <dbReference type="ARBA" id="ARBA00023186"/>
    </source>
</evidence>
<evidence type="ECO:0000256" key="2">
    <source>
        <dbReference type="ARBA" id="ARBA00022988"/>
    </source>
</evidence>
<evidence type="ECO:0000313" key="5">
    <source>
        <dbReference type="EMBL" id="GLQ32624.1"/>
    </source>
</evidence>
<dbReference type="Proteomes" id="UP001161389">
    <property type="component" value="Unassembled WGS sequence"/>
</dbReference>
<comment type="subunit">
    <text evidence="4">UreD, UreF and UreG form a complex that acts as a GTP-hydrolysis-dependent molecular chaperone, activating the urease apoprotein by helping to assemble the nickel containing metallocenter of UreC. The UreE protein probably delivers the nickel.</text>
</comment>
<evidence type="ECO:0000256" key="4">
    <source>
        <dbReference type="HAMAP-Rule" id="MF_01384"/>
    </source>
</evidence>
<dbReference type="HAMAP" id="MF_01384">
    <property type="entry name" value="UreD"/>
    <property type="match status" value="1"/>
</dbReference>
<accession>A0AA37W910</accession>
<dbReference type="Pfam" id="PF01774">
    <property type="entry name" value="UreD"/>
    <property type="match status" value="1"/>
</dbReference>
<evidence type="ECO:0000313" key="6">
    <source>
        <dbReference type="Proteomes" id="UP001161389"/>
    </source>
</evidence>
<name>A0AA37W910_9GAMM</name>
<proteinExistence type="inferred from homology"/>
<protein>
    <recommendedName>
        <fullName evidence="4">Urease accessory protein UreD</fullName>
    </recommendedName>
</protein>
<dbReference type="AlphaFoldDB" id="A0AA37W910"/>
<dbReference type="GO" id="GO:0016151">
    <property type="term" value="F:nickel cation binding"/>
    <property type="evidence" value="ECO:0007669"/>
    <property type="project" value="UniProtKB-UniRule"/>
</dbReference>
<keyword evidence="6" id="KW-1185">Reference proteome</keyword>
<evidence type="ECO:0000256" key="1">
    <source>
        <dbReference type="ARBA" id="ARBA00007177"/>
    </source>
</evidence>
<dbReference type="PANTHER" id="PTHR33643">
    <property type="entry name" value="UREASE ACCESSORY PROTEIN D"/>
    <property type="match status" value="1"/>
</dbReference>
<keyword evidence="3 4" id="KW-0143">Chaperone</keyword>
<keyword evidence="2 4" id="KW-0996">Nickel insertion</keyword>
<comment type="caution">
    <text evidence="5">The sequence shown here is derived from an EMBL/GenBank/DDBJ whole genome shotgun (WGS) entry which is preliminary data.</text>
</comment>
<keyword evidence="4" id="KW-0963">Cytoplasm</keyword>
<sequence length="293" mass="32638">MNDQLKTAALLPDSQLDPSLHWLANYQAELVYLDGKTRLGRTDSFGPLRVQRPFYPEGDVCAHLYLLHPPGGLVAGDYLTIGFHLGPKAQALVTTPSAGKIYNNITDRKQYQKVHLTVADEAVMEWLPQETIVFDGANGELVTEVELEQNGTFVGWDIVCMGRPSSEDWFERGSVRQLLSIKRQGKLIHIENNLIDANSGIMNVRAGLAGQPVFGSFMITCDALTELTEEQRDFLQEMAKGALVSVTVKPGITVVRYLGACSETAKKVFTQYWAWVREEVNQRGACPPRIWNT</sequence>
<comment type="similarity">
    <text evidence="1 4">Belongs to the UreD family.</text>
</comment>
<dbReference type="InterPro" id="IPR002669">
    <property type="entry name" value="UreD"/>
</dbReference>
<gene>
    <name evidence="4 5" type="primary">ureD</name>
    <name evidence="5" type="ORF">GCM10007876_31030</name>
</gene>
<organism evidence="5 6">
    <name type="scientific">Litoribrevibacter albus</name>
    <dbReference type="NCBI Taxonomy" id="1473156"/>
    <lineage>
        <taxon>Bacteria</taxon>
        <taxon>Pseudomonadati</taxon>
        <taxon>Pseudomonadota</taxon>
        <taxon>Gammaproteobacteria</taxon>
        <taxon>Oceanospirillales</taxon>
        <taxon>Oceanospirillaceae</taxon>
        <taxon>Litoribrevibacter</taxon>
    </lineage>
</organism>
<reference evidence="5" key="2">
    <citation type="submission" date="2023-01" db="EMBL/GenBank/DDBJ databases">
        <title>Draft genome sequence of Litoribrevibacter albus strain NBRC 110071.</title>
        <authorList>
            <person name="Sun Q."/>
            <person name="Mori K."/>
        </authorList>
    </citation>
    <scope>NUCLEOTIDE SEQUENCE</scope>
    <source>
        <strain evidence="5">NBRC 110071</strain>
    </source>
</reference>